<dbReference type="EMBL" id="SRLO01000016">
    <property type="protein sequence ID" value="TNN86288.1"/>
    <property type="molecule type" value="Genomic_DNA"/>
</dbReference>
<reference evidence="2 3" key="1">
    <citation type="submission" date="2019-03" db="EMBL/GenBank/DDBJ databases">
        <title>First draft genome of Liparis tanakae, snailfish: a comprehensive survey of snailfish specific genes.</title>
        <authorList>
            <person name="Kim W."/>
            <person name="Song I."/>
            <person name="Jeong J.-H."/>
            <person name="Kim D."/>
            <person name="Kim S."/>
            <person name="Ryu S."/>
            <person name="Song J.Y."/>
            <person name="Lee S.K."/>
        </authorList>
    </citation>
    <scope>NUCLEOTIDE SEQUENCE [LARGE SCALE GENOMIC DNA]</scope>
    <source>
        <tissue evidence="2">Muscle</tissue>
    </source>
</reference>
<dbReference type="AlphaFoldDB" id="A0A4Z2J9C8"/>
<organism evidence="2 3">
    <name type="scientific">Liparis tanakae</name>
    <name type="common">Tanaka's snailfish</name>
    <dbReference type="NCBI Taxonomy" id="230148"/>
    <lineage>
        <taxon>Eukaryota</taxon>
        <taxon>Metazoa</taxon>
        <taxon>Chordata</taxon>
        <taxon>Craniata</taxon>
        <taxon>Vertebrata</taxon>
        <taxon>Euteleostomi</taxon>
        <taxon>Actinopterygii</taxon>
        <taxon>Neopterygii</taxon>
        <taxon>Teleostei</taxon>
        <taxon>Neoteleostei</taxon>
        <taxon>Acanthomorphata</taxon>
        <taxon>Eupercaria</taxon>
        <taxon>Perciformes</taxon>
        <taxon>Cottioidei</taxon>
        <taxon>Cottales</taxon>
        <taxon>Liparidae</taxon>
        <taxon>Liparis</taxon>
    </lineage>
</organism>
<keyword evidence="3" id="KW-1185">Reference proteome</keyword>
<evidence type="ECO:0000256" key="1">
    <source>
        <dbReference type="SAM" id="MobiDB-lite"/>
    </source>
</evidence>
<sequence>MWVYQAMGMMTMTPERKINRPPRPATNQLGLSLQQRTPGMATASPIRVTMREATIKPWAGLMTSLSKYVVSCRLQSDLWLVEVALQISQMPCWMNSDAGMPGISLRVLQFGATVAVRFRIQPHGARTNPKMRMPGVRKDNRIHSCGWGLLCCENGDASSLLSAAAAAKLPAVVPAPRRLSRRHPAWLSAGSHRRCHHAHPRRPDGRPV</sequence>
<evidence type="ECO:0000313" key="2">
    <source>
        <dbReference type="EMBL" id="TNN86288.1"/>
    </source>
</evidence>
<comment type="caution">
    <text evidence="2">The sequence shown here is derived from an EMBL/GenBank/DDBJ whole genome shotgun (WGS) entry which is preliminary data.</text>
</comment>
<accession>A0A4Z2J9C8</accession>
<evidence type="ECO:0000313" key="3">
    <source>
        <dbReference type="Proteomes" id="UP000314294"/>
    </source>
</evidence>
<name>A0A4Z2J9C8_9TELE</name>
<proteinExistence type="predicted"/>
<gene>
    <name evidence="2" type="ORF">EYF80_003373</name>
</gene>
<protein>
    <submittedName>
        <fullName evidence="2">Uncharacterized protein</fullName>
    </submittedName>
</protein>
<dbReference type="Proteomes" id="UP000314294">
    <property type="component" value="Unassembled WGS sequence"/>
</dbReference>
<feature type="region of interest" description="Disordered" evidence="1">
    <location>
        <begin position="188"/>
        <end position="208"/>
    </location>
</feature>
<feature type="compositionally biased region" description="Basic residues" evidence="1">
    <location>
        <begin position="191"/>
        <end position="200"/>
    </location>
</feature>